<protein>
    <submittedName>
        <fullName evidence="4">Type IV secretion system lytic transglycosylase VirB1</fullName>
    </submittedName>
</protein>
<gene>
    <name evidence="4" type="ORF">GHK62_13005</name>
</gene>
<evidence type="ECO:0000259" key="3">
    <source>
        <dbReference type="Pfam" id="PF01464"/>
    </source>
</evidence>
<reference evidence="4 5" key="1">
    <citation type="journal article" date="2013" name="Genome Biol.">
        <title>Comparative genomics of the core and accessory genomes of 48 Sinorhizobium strains comprising five genospecies.</title>
        <authorList>
            <person name="Sugawara M."/>
            <person name="Epstein B."/>
            <person name="Badgley B.D."/>
            <person name="Unno T."/>
            <person name="Xu L."/>
            <person name="Reese J."/>
            <person name="Gyaneshwar P."/>
            <person name="Denny R."/>
            <person name="Mudge J."/>
            <person name="Bharti A.K."/>
            <person name="Farmer A.D."/>
            <person name="May G.D."/>
            <person name="Woodward J.E."/>
            <person name="Medigue C."/>
            <person name="Vallenet D."/>
            <person name="Lajus A."/>
            <person name="Rouy Z."/>
            <person name="Martinez-Vaz B."/>
            <person name="Tiffin P."/>
            <person name="Young N.D."/>
            <person name="Sadowsky M.J."/>
        </authorList>
    </citation>
    <scope>NUCLEOTIDE SEQUENCE [LARGE SCALE GENOMIC DNA]</scope>
    <source>
        <strain evidence="4 5">USDA4894</strain>
    </source>
</reference>
<sequence length="233" mass="25377">MLNAAWPVSMVFLASMYISSEAAPLSLREFGQLARECAPWVSPSTLAAIAKVESDFHPLSAHDNTTGETLHWKDPAEATQSVKERIKARHSIDVGLMQINSKNFPALGITPENAFQPCISLSAAATLLESRYAGGNTAAAEQRALRQAISAYNTGNLTRGFANGYVRKVELAARKILPALVDLPDKGDEKAKPEETWDVWAPRERHRSGSDSSSTPEMPKDGNSPEDNQLIFD</sequence>
<evidence type="ECO:0000256" key="1">
    <source>
        <dbReference type="ARBA" id="ARBA00009387"/>
    </source>
</evidence>
<dbReference type="OrthoDB" id="8277605at2"/>
<dbReference type="Pfam" id="PF01464">
    <property type="entry name" value="SLT"/>
    <property type="match status" value="1"/>
</dbReference>
<feature type="domain" description="Transglycosylase SLT" evidence="3">
    <location>
        <begin position="36"/>
        <end position="168"/>
    </location>
</feature>
<dbReference type="RefSeq" id="WP_153439619.1">
    <property type="nucleotide sequence ID" value="NZ_JACIGA010000019.1"/>
</dbReference>
<dbReference type="SUPFAM" id="SSF53955">
    <property type="entry name" value="Lysozyme-like"/>
    <property type="match status" value="1"/>
</dbReference>
<comment type="similarity">
    <text evidence="1">Belongs to the virb1 family.</text>
</comment>
<organism evidence="4 5">
    <name type="scientific">Sinorhizobium terangae</name>
    <dbReference type="NCBI Taxonomy" id="110322"/>
    <lineage>
        <taxon>Bacteria</taxon>
        <taxon>Pseudomonadati</taxon>
        <taxon>Pseudomonadota</taxon>
        <taxon>Alphaproteobacteria</taxon>
        <taxon>Hyphomicrobiales</taxon>
        <taxon>Rhizobiaceae</taxon>
        <taxon>Sinorhizobium/Ensifer group</taxon>
        <taxon>Sinorhizobium</taxon>
    </lineage>
</organism>
<proteinExistence type="inferred from homology"/>
<feature type="compositionally biased region" description="Basic and acidic residues" evidence="2">
    <location>
        <begin position="184"/>
        <end position="209"/>
    </location>
</feature>
<name>A0A6N7LCS0_SINTE</name>
<dbReference type="AlphaFoldDB" id="A0A6N7LCS0"/>
<dbReference type="EMBL" id="WITC01000049">
    <property type="protein sequence ID" value="MQX15657.1"/>
    <property type="molecule type" value="Genomic_DNA"/>
</dbReference>
<feature type="region of interest" description="Disordered" evidence="2">
    <location>
        <begin position="184"/>
        <end position="233"/>
    </location>
</feature>
<evidence type="ECO:0000313" key="4">
    <source>
        <dbReference type="EMBL" id="MQX15657.1"/>
    </source>
</evidence>
<dbReference type="InterPro" id="IPR023346">
    <property type="entry name" value="Lysozyme-like_dom_sf"/>
</dbReference>
<dbReference type="Gene3D" id="1.10.530.10">
    <property type="match status" value="1"/>
</dbReference>
<keyword evidence="5" id="KW-1185">Reference proteome</keyword>
<comment type="caution">
    <text evidence="4">The sequence shown here is derived from an EMBL/GenBank/DDBJ whole genome shotgun (WGS) entry which is preliminary data.</text>
</comment>
<evidence type="ECO:0000256" key="2">
    <source>
        <dbReference type="SAM" id="MobiDB-lite"/>
    </source>
</evidence>
<evidence type="ECO:0000313" key="5">
    <source>
        <dbReference type="Proteomes" id="UP000439983"/>
    </source>
</evidence>
<dbReference type="CDD" id="cd16892">
    <property type="entry name" value="LT_VirB1-like"/>
    <property type="match status" value="1"/>
</dbReference>
<accession>A0A6N7LCS0</accession>
<dbReference type="InterPro" id="IPR008258">
    <property type="entry name" value="Transglycosylase_SLT_dom_1"/>
</dbReference>
<dbReference type="NCBIfam" id="NF010438">
    <property type="entry name" value="PRK13864.1"/>
    <property type="match status" value="1"/>
</dbReference>
<dbReference type="Proteomes" id="UP000439983">
    <property type="component" value="Unassembled WGS sequence"/>
</dbReference>